<organism evidence="1 2">
    <name type="scientific">Rhabditophanes sp. KR3021</name>
    <dbReference type="NCBI Taxonomy" id="114890"/>
    <lineage>
        <taxon>Eukaryota</taxon>
        <taxon>Metazoa</taxon>
        <taxon>Ecdysozoa</taxon>
        <taxon>Nematoda</taxon>
        <taxon>Chromadorea</taxon>
        <taxon>Rhabditida</taxon>
        <taxon>Tylenchina</taxon>
        <taxon>Panagrolaimomorpha</taxon>
        <taxon>Strongyloidoidea</taxon>
        <taxon>Alloionematidae</taxon>
        <taxon>Rhabditophanes</taxon>
    </lineage>
</organism>
<dbReference type="WBParaSite" id="RSKR_0001175800.1">
    <property type="protein sequence ID" value="RSKR_0001175800.1"/>
    <property type="gene ID" value="RSKR_0001175800"/>
</dbReference>
<sequence length="191" mass="21696">MSTAFKAVDKSSKIKKTLLVEWRHEEEISESEAKKILQHYAAPDDTSITHNEYKPDFYLPKKRNSNLSLKKPHHDKRCVTQKRSLCSTQEIDHTSQRKSAPKRSGKRENGSCNSKVTNGITTVTSETTIGGQIMIPYKLYWKPLKSSNGKEGLTFKIQVHDLNGNVMELDANCPEFRPRSVRLNGANLPRV</sequence>
<protein>
    <submittedName>
        <fullName evidence="2">Chromo domain-containing protein</fullName>
    </submittedName>
</protein>
<name>A0AC35UHZ6_9BILA</name>
<evidence type="ECO:0000313" key="2">
    <source>
        <dbReference type="WBParaSite" id="RSKR_0001175800.1"/>
    </source>
</evidence>
<proteinExistence type="predicted"/>
<reference evidence="2" key="1">
    <citation type="submission" date="2016-11" db="UniProtKB">
        <authorList>
            <consortium name="WormBaseParasite"/>
        </authorList>
    </citation>
    <scope>IDENTIFICATION</scope>
    <source>
        <strain evidence="2">KR3021</strain>
    </source>
</reference>
<dbReference type="Proteomes" id="UP000095286">
    <property type="component" value="Unplaced"/>
</dbReference>
<evidence type="ECO:0000313" key="1">
    <source>
        <dbReference type="Proteomes" id="UP000095286"/>
    </source>
</evidence>
<accession>A0AC35UHZ6</accession>